<reference evidence="2" key="1">
    <citation type="submission" date="2020-02" db="EMBL/GenBank/DDBJ databases">
        <authorList>
            <person name="Lichtner F.J."/>
        </authorList>
    </citation>
    <scope>NUCLEOTIDE SEQUENCE</scope>
    <source>
        <strain evidence="2">G10</strain>
    </source>
</reference>
<feature type="region of interest" description="Disordered" evidence="1">
    <location>
        <begin position="331"/>
        <end position="418"/>
    </location>
</feature>
<feature type="region of interest" description="Disordered" evidence="1">
    <location>
        <begin position="584"/>
        <end position="626"/>
    </location>
</feature>
<comment type="caution">
    <text evidence="2">The sequence shown here is derived from an EMBL/GenBank/DDBJ whole genome shotgun (WGS) entry which is preliminary data.</text>
</comment>
<feature type="compositionally biased region" description="Polar residues" evidence="1">
    <location>
        <begin position="50"/>
        <end position="59"/>
    </location>
</feature>
<dbReference type="AlphaFoldDB" id="A0A9P5GAG6"/>
<dbReference type="Proteomes" id="UP000701341">
    <property type="component" value="Unassembled WGS sequence"/>
</dbReference>
<gene>
    <name evidence="2" type="ORF">PCG10_001813</name>
</gene>
<organism evidence="2 3">
    <name type="scientific">Penicillium crustosum</name>
    <name type="common">Blue mold fungus</name>
    <dbReference type="NCBI Taxonomy" id="36656"/>
    <lineage>
        <taxon>Eukaryota</taxon>
        <taxon>Fungi</taxon>
        <taxon>Dikarya</taxon>
        <taxon>Ascomycota</taxon>
        <taxon>Pezizomycotina</taxon>
        <taxon>Eurotiomycetes</taxon>
        <taxon>Eurotiomycetidae</taxon>
        <taxon>Eurotiales</taxon>
        <taxon>Aspergillaceae</taxon>
        <taxon>Penicillium</taxon>
    </lineage>
</organism>
<feature type="compositionally biased region" description="Polar residues" evidence="1">
    <location>
        <begin position="380"/>
        <end position="391"/>
    </location>
</feature>
<dbReference type="EMBL" id="JAAOZQ010000129">
    <property type="protein sequence ID" value="KAF7516800.1"/>
    <property type="molecule type" value="Genomic_DNA"/>
</dbReference>
<feature type="compositionally biased region" description="Polar residues" evidence="1">
    <location>
        <begin position="352"/>
        <end position="362"/>
    </location>
</feature>
<feature type="compositionally biased region" description="Polar residues" evidence="1">
    <location>
        <begin position="66"/>
        <end position="80"/>
    </location>
</feature>
<feature type="compositionally biased region" description="Polar residues" evidence="1">
    <location>
        <begin position="439"/>
        <end position="473"/>
    </location>
</feature>
<accession>A0A9P5GAG6</accession>
<feature type="region of interest" description="Disordered" evidence="1">
    <location>
        <begin position="50"/>
        <end position="80"/>
    </location>
</feature>
<name>A0A9P5GAG6_PENCR</name>
<keyword evidence="3" id="KW-1185">Reference proteome</keyword>
<proteinExistence type="predicted"/>
<protein>
    <submittedName>
        <fullName evidence="2">Uncharacterized protein</fullName>
    </submittedName>
</protein>
<feature type="region of interest" description="Disordered" evidence="1">
    <location>
        <begin position="433"/>
        <end position="473"/>
    </location>
</feature>
<sequence length="738" mass="81684">MDISLALEVLRHAPPEVLQNHRQEAIEAFRDIEARIRELDFPESDSSIPAFTAVANGSGSHEAGTAASTQLPSSVEQPTSTVQDKIKPSHSMNLLTALNKTASWVWKSTKRRPNEVLGIKRPRPCDRRLADVRRIEGESQAEPKYKLLRVLAQRSLVLQGEKSGYLDIENYCKVASSRGQDKAKKGRGGTIALFVREELEIEKEDQALAIQAISGGIKQLVTERLLRERFEKTGQCGSASGISAFTALAVRPFRYLKHEEIPEFLDCLLMPDSMDLSALMDEPRMENSLPVSIKEVIQKSSEWLDEIQVYYNTLLDIREDFDSREDFDKQQLNERARKRRMCSKSSVDGLATRSTDSQSFSDRLSVIEPSSPDPDEAGSHPTTSPQESPDSFNGVLEHPGSNFSESPSSTGLESSLFVGSPSQRRFPLAMSQIKDNQRSDSAGTTSEQMFSPSCTANSVGESPFSPLSSSENPSNIEKARLDIVSSEFSQHGTSQLHDPSIQPYTGASDTRIPYDPWLNVHVTSQLNDLPLAPYADTSDTLPYDPWLNVHVTSQLNDLPLAPYADTSDTRIPYDPWLNVHVTSQLNDPPLAPNADTDNTQIPSDFSQHGTPQPHDPSAQPYTGTCDTQIPYDPWLNVHVTSQLNDPPLAPYADTNDAQIPSNNWPNTDATFRLNGPSVAPYTSTNRTQVLFDSSQQVPSQRAVYQHPARSTLPLCMTAQREHMATQISTSVQIPLQAT</sequence>
<evidence type="ECO:0000313" key="3">
    <source>
        <dbReference type="Proteomes" id="UP000701341"/>
    </source>
</evidence>
<evidence type="ECO:0000313" key="2">
    <source>
        <dbReference type="EMBL" id="KAF7516800.1"/>
    </source>
</evidence>
<feature type="compositionally biased region" description="Low complexity" evidence="1">
    <location>
        <begin position="404"/>
        <end position="416"/>
    </location>
</feature>
<feature type="compositionally biased region" description="Polar residues" evidence="1">
    <location>
        <begin position="595"/>
        <end position="610"/>
    </location>
</feature>
<evidence type="ECO:0000256" key="1">
    <source>
        <dbReference type="SAM" id="MobiDB-lite"/>
    </source>
</evidence>